<keyword evidence="1" id="KW-0808">Transferase</keyword>
<dbReference type="PANTHER" id="PTHR45681:SF6">
    <property type="entry name" value="POLYKETIDE SYNTHASE 37"/>
    <property type="match status" value="1"/>
</dbReference>
<dbReference type="STRING" id="1314778.A0A5C3PPE2"/>
<gene>
    <name evidence="3" type="ORF">K466DRAFT_310190</name>
</gene>
<dbReference type="InParanoid" id="A0A5C3PPE2"/>
<organism evidence="3 4">
    <name type="scientific">Polyporus arcularius HHB13444</name>
    <dbReference type="NCBI Taxonomy" id="1314778"/>
    <lineage>
        <taxon>Eukaryota</taxon>
        <taxon>Fungi</taxon>
        <taxon>Dikarya</taxon>
        <taxon>Basidiomycota</taxon>
        <taxon>Agaricomycotina</taxon>
        <taxon>Agaricomycetes</taxon>
        <taxon>Polyporales</taxon>
        <taxon>Polyporaceae</taxon>
        <taxon>Polyporus</taxon>
    </lineage>
</organism>
<reference evidence="3 4" key="1">
    <citation type="journal article" date="2019" name="Nat. Ecol. Evol.">
        <title>Megaphylogeny resolves global patterns of mushroom evolution.</title>
        <authorList>
            <person name="Varga T."/>
            <person name="Krizsan K."/>
            <person name="Foldi C."/>
            <person name="Dima B."/>
            <person name="Sanchez-Garcia M."/>
            <person name="Sanchez-Ramirez S."/>
            <person name="Szollosi G.J."/>
            <person name="Szarkandi J.G."/>
            <person name="Papp V."/>
            <person name="Albert L."/>
            <person name="Andreopoulos W."/>
            <person name="Angelini C."/>
            <person name="Antonin V."/>
            <person name="Barry K.W."/>
            <person name="Bougher N.L."/>
            <person name="Buchanan P."/>
            <person name="Buyck B."/>
            <person name="Bense V."/>
            <person name="Catcheside P."/>
            <person name="Chovatia M."/>
            <person name="Cooper J."/>
            <person name="Damon W."/>
            <person name="Desjardin D."/>
            <person name="Finy P."/>
            <person name="Geml J."/>
            <person name="Haridas S."/>
            <person name="Hughes K."/>
            <person name="Justo A."/>
            <person name="Karasinski D."/>
            <person name="Kautmanova I."/>
            <person name="Kiss B."/>
            <person name="Kocsube S."/>
            <person name="Kotiranta H."/>
            <person name="LaButti K.M."/>
            <person name="Lechner B.E."/>
            <person name="Liimatainen K."/>
            <person name="Lipzen A."/>
            <person name="Lukacs Z."/>
            <person name="Mihaltcheva S."/>
            <person name="Morgado L.N."/>
            <person name="Niskanen T."/>
            <person name="Noordeloos M.E."/>
            <person name="Ohm R.A."/>
            <person name="Ortiz-Santana B."/>
            <person name="Ovrebo C."/>
            <person name="Racz N."/>
            <person name="Riley R."/>
            <person name="Savchenko A."/>
            <person name="Shiryaev A."/>
            <person name="Soop K."/>
            <person name="Spirin V."/>
            <person name="Szebenyi C."/>
            <person name="Tomsovsky M."/>
            <person name="Tulloss R.E."/>
            <person name="Uehling J."/>
            <person name="Grigoriev I.V."/>
            <person name="Vagvolgyi C."/>
            <person name="Papp T."/>
            <person name="Martin F.M."/>
            <person name="Miettinen O."/>
            <person name="Hibbett D.S."/>
            <person name="Nagy L.G."/>
        </authorList>
    </citation>
    <scope>NUCLEOTIDE SEQUENCE [LARGE SCALE GENOMIC DNA]</scope>
    <source>
        <strain evidence="3 4">HHB13444</strain>
    </source>
</reference>
<dbReference type="InterPro" id="IPR001227">
    <property type="entry name" value="Ac_transferase_dom_sf"/>
</dbReference>
<dbReference type="SMART" id="SM00827">
    <property type="entry name" value="PKS_AT"/>
    <property type="match status" value="1"/>
</dbReference>
<dbReference type="InterPro" id="IPR014043">
    <property type="entry name" value="Acyl_transferase_dom"/>
</dbReference>
<name>A0A5C3PPE2_9APHY</name>
<dbReference type="AlphaFoldDB" id="A0A5C3PPE2"/>
<keyword evidence="4" id="KW-1185">Reference proteome</keyword>
<dbReference type="Pfam" id="PF00698">
    <property type="entry name" value="Acyl_transf_1"/>
    <property type="match status" value="1"/>
</dbReference>
<dbReference type="PANTHER" id="PTHR45681">
    <property type="entry name" value="POLYKETIDE SYNTHASE 44-RELATED"/>
    <property type="match status" value="1"/>
</dbReference>
<dbReference type="InterPro" id="IPR050444">
    <property type="entry name" value="Polyketide_Synthase"/>
</dbReference>
<dbReference type="SUPFAM" id="SSF52151">
    <property type="entry name" value="FabD/lysophospholipase-like"/>
    <property type="match status" value="1"/>
</dbReference>
<proteinExistence type="predicted"/>
<accession>A0A5C3PPE2</accession>
<dbReference type="Proteomes" id="UP000308197">
    <property type="component" value="Unassembled WGS sequence"/>
</dbReference>
<evidence type="ECO:0000256" key="1">
    <source>
        <dbReference type="ARBA" id="ARBA00022679"/>
    </source>
</evidence>
<sequence>MLGVLSDEDSLDDHLGYASFLDSPLLRGTALTHLGAVTRELNLTRAAIVGMRVRSWDSRDRSSTAGITKGNHAAVNCVERAFSLYGENNVGGVKMNIRFSALTIPPTVNLKIAIPGIQQSKQRLLQLPLEREPVGSRAGNGRYSAMASLGSSGVNGHVGFEATPPTEPLKAVSKVAAIPDLLVAAELSSGFASIVGESLLMAMPSPIDTAAFATKVGRHPRSMAWRSFAGTGHPMKPPTFGKTAVECETVFDTVFVFSGEGTQDFDMGRELFRTCVPFRESILDLDEAYATVTGMSLLESTGLFSDSAEHQTDTLGDPWPIAITLPAHTMLQLATVDALVAAGVRPAIVVGYSAGEIAVLSASGAASKHVALKLAIAQGQALSLLEVSKGAMANISCTPDPARSIIAEVRAELGRGVLEIGCYNAPGALTLSGHEAHIDLAIAKATAAGIVARRIKTGIPAHSAMVKRCRAEFMESLFDIFPTSTQCVPKVPVYSSVLGGLFDGSYDAEYFWEGAVQPVLFQDAIEEMLLEYECATFVEIGPRPVLTDYVRSMTEDSYNVTINRSIRRR</sequence>
<evidence type="ECO:0000259" key="2">
    <source>
        <dbReference type="SMART" id="SM00827"/>
    </source>
</evidence>
<evidence type="ECO:0000313" key="3">
    <source>
        <dbReference type="EMBL" id="TFK91575.1"/>
    </source>
</evidence>
<evidence type="ECO:0000313" key="4">
    <source>
        <dbReference type="Proteomes" id="UP000308197"/>
    </source>
</evidence>
<protein>
    <submittedName>
        <fullName evidence="3">FabD/lysophospholipase-like protein</fullName>
    </submittedName>
</protein>
<dbReference type="EMBL" id="ML211017">
    <property type="protein sequence ID" value="TFK91575.1"/>
    <property type="molecule type" value="Genomic_DNA"/>
</dbReference>
<dbReference type="GO" id="GO:0016740">
    <property type="term" value="F:transferase activity"/>
    <property type="evidence" value="ECO:0007669"/>
    <property type="project" value="UniProtKB-KW"/>
</dbReference>
<dbReference type="SUPFAM" id="SSF55048">
    <property type="entry name" value="Probable ACP-binding domain of malonyl-CoA ACP transacylase"/>
    <property type="match status" value="1"/>
</dbReference>
<dbReference type="InterPro" id="IPR016036">
    <property type="entry name" value="Malonyl_transacylase_ACP-bd"/>
</dbReference>
<dbReference type="Gene3D" id="3.40.366.10">
    <property type="entry name" value="Malonyl-Coenzyme A Acyl Carrier Protein, domain 2"/>
    <property type="match status" value="1"/>
</dbReference>
<dbReference type="InterPro" id="IPR016035">
    <property type="entry name" value="Acyl_Trfase/lysoPLipase"/>
</dbReference>
<feature type="domain" description="Malonyl-CoA:ACP transacylase (MAT)" evidence="2">
    <location>
        <begin position="256"/>
        <end position="566"/>
    </location>
</feature>